<proteinExistence type="predicted"/>
<protein>
    <submittedName>
        <fullName evidence="1">Uncharacterized protein</fullName>
    </submittedName>
</protein>
<evidence type="ECO:0000313" key="2">
    <source>
        <dbReference type="Proteomes" id="UP001439008"/>
    </source>
</evidence>
<name>A0ABV2AH33_9EUKA</name>
<reference evidence="1 2" key="1">
    <citation type="journal article" date="2024" name="BMC Biol.">
        <title>Comparative genomics of Ascetosporea gives new insight into the evolutionary basis for animal parasitism in Rhizaria.</title>
        <authorList>
            <person name="Hiltunen Thoren M."/>
            <person name="Onut-Brannstrom I."/>
            <person name="Alfjorden A."/>
            <person name="Peckova H."/>
            <person name="Swords F."/>
            <person name="Hooper C."/>
            <person name="Holzer A.S."/>
            <person name="Bass D."/>
            <person name="Burki F."/>
        </authorList>
    </citation>
    <scope>NUCLEOTIDE SEQUENCE [LARGE SCALE GENOMIC DNA]</scope>
    <source>
        <strain evidence="1">20-A016</strain>
    </source>
</reference>
<gene>
    <name evidence="1" type="ORF">MHBO_000707</name>
</gene>
<accession>A0ABV2AH33</accession>
<organism evidence="1 2">
    <name type="scientific">Bonamia ostreae</name>
    <dbReference type="NCBI Taxonomy" id="126728"/>
    <lineage>
        <taxon>Eukaryota</taxon>
        <taxon>Sar</taxon>
        <taxon>Rhizaria</taxon>
        <taxon>Endomyxa</taxon>
        <taxon>Ascetosporea</taxon>
        <taxon>Haplosporida</taxon>
        <taxon>Bonamia</taxon>
    </lineage>
</organism>
<comment type="caution">
    <text evidence="1">The sequence shown here is derived from an EMBL/GenBank/DDBJ whole genome shotgun (WGS) entry which is preliminary data.</text>
</comment>
<dbReference type="Proteomes" id="UP001439008">
    <property type="component" value="Unassembled WGS sequence"/>
</dbReference>
<keyword evidence="2" id="KW-1185">Reference proteome</keyword>
<evidence type="ECO:0000313" key="1">
    <source>
        <dbReference type="EMBL" id="MES1918804.1"/>
    </source>
</evidence>
<dbReference type="EMBL" id="JBDODL010000129">
    <property type="protein sequence ID" value="MES1918804.1"/>
    <property type="molecule type" value="Genomic_DNA"/>
</dbReference>
<sequence>MEGMKVTFLAVTFFKAFWSEVKTLFKESRGTTFPAGLPRWDIRTTDLAPFSKACFMVGIVPTILLSSWTSRFLPKGTLLSI</sequence>